<name>A0A1H1BM70_9ACTN</name>
<dbReference type="EMBL" id="FNLF01000002">
    <property type="protein sequence ID" value="SDQ52959.1"/>
    <property type="molecule type" value="Genomic_DNA"/>
</dbReference>
<sequence>MGRRIKRAQHEAPPRPERATRTAPAAPLPAFEDELESVLETLGLSPDDLERGGVLNPFAGEDSDGFRPFAPSEFVWPHAALRRVEHRAEIERRLWPHRRFFSYVPRAVAA</sequence>
<dbReference type="OrthoDB" id="9909452at2"/>
<reference evidence="3" key="1">
    <citation type="submission" date="2016-10" db="EMBL/GenBank/DDBJ databases">
        <authorList>
            <person name="Varghese N."/>
            <person name="Submissions S."/>
        </authorList>
    </citation>
    <scope>NUCLEOTIDE SEQUENCE [LARGE SCALE GENOMIC DNA]</scope>
    <source>
        <strain evidence="3">DSM 44142</strain>
    </source>
</reference>
<dbReference type="STRING" id="47312.SAMN04489765_0760"/>
<keyword evidence="3" id="KW-1185">Reference proteome</keyword>
<evidence type="ECO:0000256" key="1">
    <source>
        <dbReference type="SAM" id="MobiDB-lite"/>
    </source>
</evidence>
<proteinExistence type="predicted"/>
<dbReference type="AlphaFoldDB" id="A0A1H1BM70"/>
<evidence type="ECO:0000313" key="2">
    <source>
        <dbReference type="EMBL" id="SDQ52959.1"/>
    </source>
</evidence>
<accession>A0A1H1BM70</accession>
<feature type="compositionally biased region" description="Basic and acidic residues" evidence="1">
    <location>
        <begin position="8"/>
        <end position="20"/>
    </location>
</feature>
<protein>
    <submittedName>
        <fullName evidence="2">Uncharacterized protein</fullName>
    </submittedName>
</protein>
<evidence type="ECO:0000313" key="3">
    <source>
        <dbReference type="Proteomes" id="UP000183053"/>
    </source>
</evidence>
<organism evidence="2 3">
    <name type="scientific">Tsukamurella pulmonis</name>
    <dbReference type="NCBI Taxonomy" id="47312"/>
    <lineage>
        <taxon>Bacteria</taxon>
        <taxon>Bacillati</taxon>
        <taxon>Actinomycetota</taxon>
        <taxon>Actinomycetes</taxon>
        <taxon>Mycobacteriales</taxon>
        <taxon>Tsukamurellaceae</taxon>
        <taxon>Tsukamurella</taxon>
    </lineage>
</organism>
<feature type="region of interest" description="Disordered" evidence="1">
    <location>
        <begin position="1"/>
        <end position="26"/>
    </location>
</feature>
<dbReference type="RefSeq" id="WP_068567207.1">
    <property type="nucleotide sequence ID" value="NZ_FNLF01000002.1"/>
</dbReference>
<dbReference type="Proteomes" id="UP000183053">
    <property type="component" value="Unassembled WGS sequence"/>
</dbReference>
<gene>
    <name evidence="2" type="ORF">SAMN04489765_0760</name>
</gene>